<name>A0A4R8VN99_9MICO</name>
<evidence type="ECO:0000256" key="2">
    <source>
        <dbReference type="ARBA" id="ARBA00023315"/>
    </source>
</evidence>
<gene>
    <name evidence="4" type="ORF">E3O11_09960</name>
</gene>
<dbReference type="InterPro" id="IPR000182">
    <property type="entry name" value="GNAT_dom"/>
</dbReference>
<evidence type="ECO:0000313" key="4">
    <source>
        <dbReference type="EMBL" id="TFB84215.1"/>
    </source>
</evidence>
<evidence type="ECO:0000313" key="5">
    <source>
        <dbReference type="Proteomes" id="UP000297963"/>
    </source>
</evidence>
<reference evidence="4 5" key="1">
    <citation type="submission" date="2019-03" db="EMBL/GenBank/DDBJ databases">
        <title>Genomics of glacier-inhabiting Cryobacterium strains.</title>
        <authorList>
            <person name="Liu Q."/>
            <person name="Xin Y.-H."/>
        </authorList>
    </citation>
    <scope>NUCLEOTIDE SEQUENCE [LARGE SCALE GENOMIC DNA]</scope>
    <source>
        <strain evidence="4 5">Hh34</strain>
    </source>
</reference>
<dbReference type="InterPro" id="IPR016181">
    <property type="entry name" value="Acyl_CoA_acyltransferase"/>
</dbReference>
<accession>A0A4R8VN99</accession>
<dbReference type="PANTHER" id="PTHR43877">
    <property type="entry name" value="AMINOALKYLPHOSPHONATE N-ACETYLTRANSFERASE-RELATED-RELATED"/>
    <property type="match status" value="1"/>
</dbReference>
<dbReference type="InterPro" id="IPR050832">
    <property type="entry name" value="Bact_Acetyltransf"/>
</dbReference>
<feature type="domain" description="N-acetyltransferase" evidence="3">
    <location>
        <begin position="46"/>
        <end position="202"/>
    </location>
</feature>
<evidence type="ECO:0000259" key="3">
    <source>
        <dbReference type="PROSITE" id="PS51186"/>
    </source>
</evidence>
<evidence type="ECO:0000256" key="1">
    <source>
        <dbReference type="ARBA" id="ARBA00022679"/>
    </source>
</evidence>
<sequence length="202" mass="22087">MYPCDLPIPRSAIRVWVTGITRERGARNSRDGSGSSVEGMLLALPIIISTATPTSAEAEGVSLRYYEDIVGRYHGRRASRQEVLAAQAGYPNDDLIAPTGLLLLARQGHTVLGCAGMRVRPGAIGEVTRVFVEQTARGKGVGRLLMETLERESRALGLVALQLDTRTDLLEARSLYASLGFIEGEAHNADPYANHWFRKELR</sequence>
<organism evidence="4 5">
    <name type="scientific">Cryobacterium levicorallinum</name>
    <dbReference type="NCBI Taxonomy" id="995038"/>
    <lineage>
        <taxon>Bacteria</taxon>
        <taxon>Bacillati</taxon>
        <taxon>Actinomycetota</taxon>
        <taxon>Actinomycetes</taxon>
        <taxon>Micrococcales</taxon>
        <taxon>Microbacteriaceae</taxon>
        <taxon>Cryobacterium</taxon>
    </lineage>
</organism>
<dbReference type="SUPFAM" id="SSF55729">
    <property type="entry name" value="Acyl-CoA N-acyltransferases (Nat)"/>
    <property type="match status" value="1"/>
</dbReference>
<proteinExistence type="predicted"/>
<dbReference type="PANTHER" id="PTHR43877:SF2">
    <property type="entry name" value="AMINOALKYLPHOSPHONATE N-ACETYLTRANSFERASE-RELATED"/>
    <property type="match status" value="1"/>
</dbReference>
<dbReference type="CDD" id="cd04301">
    <property type="entry name" value="NAT_SF"/>
    <property type="match status" value="1"/>
</dbReference>
<comment type="caution">
    <text evidence="4">The sequence shown here is derived from an EMBL/GenBank/DDBJ whole genome shotgun (WGS) entry which is preliminary data.</text>
</comment>
<dbReference type="EMBL" id="SOFE01000019">
    <property type="protein sequence ID" value="TFB84215.1"/>
    <property type="molecule type" value="Genomic_DNA"/>
</dbReference>
<dbReference type="Gene3D" id="3.40.630.30">
    <property type="match status" value="1"/>
</dbReference>
<dbReference type="PROSITE" id="PS51186">
    <property type="entry name" value="GNAT"/>
    <property type="match status" value="1"/>
</dbReference>
<keyword evidence="1 4" id="KW-0808">Transferase</keyword>
<dbReference type="Proteomes" id="UP000297963">
    <property type="component" value="Unassembled WGS sequence"/>
</dbReference>
<dbReference type="GO" id="GO:0016747">
    <property type="term" value="F:acyltransferase activity, transferring groups other than amino-acyl groups"/>
    <property type="evidence" value="ECO:0007669"/>
    <property type="project" value="InterPro"/>
</dbReference>
<protein>
    <submittedName>
        <fullName evidence="4">GNAT family N-acetyltransferase</fullName>
    </submittedName>
</protein>
<dbReference type="AlphaFoldDB" id="A0A4R8VN99"/>
<dbReference type="Pfam" id="PF00583">
    <property type="entry name" value="Acetyltransf_1"/>
    <property type="match status" value="1"/>
</dbReference>
<keyword evidence="2" id="KW-0012">Acyltransferase</keyword>